<gene>
    <name evidence="2" type="ORF">SAMN05216463_10936</name>
</gene>
<dbReference type="Pfam" id="PF06961">
    <property type="entry name" value="DUF1294"/>
    <property type="match status" value="1"/>
</dbReference>
<feature type="transmembrane region" description="Helical" evidence="1">
    <location>
        <begin position="36"/>
        <end position="57"/>
    </location>
</feature>
<accession>A0A1M6UFC4</accession>
<keyword evidence="1" id="KW-0472">Membrane</keyword>
<dbReference type="EMBL" id="FRBD01000009">
    <property type="protein sequence ID" value="SHK67942.1"/>
    <property type="molecule type" value="Genomic_DNA"/>
</dbReference>
<keyword evidence="1" id="KW-1133">Transmembrane helix</keyword>
<feature type="transmembrane region" description="Helical" evidence="1">
    <location>
        <begin position="7"/>
        <end position="24"/>
    </location>
</feature>
<keyword evidence="1" id="KW-0812">Transmembrane</keyword>
<protein>
    <submittedName>
        <fullName evidence="2">Uncharacterized membrane protein YsdA, DUF1294 family</fullName>
    </submittedName>
</protein>
<proteinExistence type="predicted"/>
<organism evidence="2 3">
    <name type="scientific">Xylanibacter ruminicola</name>
    <name type="common">Prevotella ruminicola</name>
    <dbReference type="NCBI Taxonomy" id="839"/>
    <lineage>
        <taxon>Bacteria</taxon>
        <taxon>Pseudomonadati</taxon>
        <taxon>Bacteroidota</taxon>
        <taxon>Bacteroidia</taxon>
        <taxon>Bacteroidales</taxon>
        <taxon>Prevotellaceae</taxon>
        <taxon>Xylanibacter</taxon>
    </lineage>
</organism>
<evidence type="ECO:0000256" key="1">
    <source>
        <dbReference type="SAM" id="Phobius"/>
    </source>
</evidence>
<sequence length="198" mass="22691">MRMTETIVYILTGINVLTFFAYGVDKWNAKQGKWRISEATLLMLAIIGGSIGALLGMRIWHHKTMHKKFKYGLPLILMAQIALLSLTSCRTKKEVTISEPIKTEPIKHKPIQEHSPNVFLVMYDPEIGKKPLLEAIKEYGIEIRYDYGTINGMALKKPDDKTLEETMQYFKTVKGVVTVEYDHIIRLTDPVKPKLEIQ</sequence>
<evidence type="ECO:0000313" key="2">
    <source>
        <dbReference type="EMBL" id="SHK67942.1"/>
    </source>
</evidence>
<dbReference type="AlphaFoldDB" id="A0A1M6UFC4"/>
<dbReference type="Proteomes" id="UP000184130">
    <property type="component" value="Unassembled WGS sequence"/>
</dbReference>
<dbReference type="OrthoDB" id="1080927at2"/>
<reference evidence="2 3" key="1">
    <citation type="submission" date="2016-11" db="EMBL/GenBank/DDBJ databases">
        <authorList>
            <person name="Jaros S."/>
            <person name="Januszkiewicz K."/>
            <person name="Wedrychowicz H."/>
        </authorList>
    </citation>
    <scope>NUCLEOTIDE SEQUENCE [LARGE SCALE GENOMIC DNA]</scope>
    <source>
        <strain evidence="2 3">KHT3</strain>
    </source>
</reference>
<evidence type="ECO:0000313" key="3">
    <source>
        <dbReference type="Proteomes" id="UP000184130"/>
    </source>
</evidence>
<dbReference type="InterPro" id="IPR010718">
    <property type="entry name" value="DUF1294"/>
</dbReference>
<name>A0A1M6UFC4_XYLRU</name>